<dbReference type="PATRIC" id="fig|74704.6.peg.1981"/>
<reference evidence="2 3" key="1">
    <citation type="submission" date="2015-03" db="EMBL/GenBank/DDBJ databases">
        <title>Genome Assembly of Staphylococcus cohnii subsp. cohnii strain G22B2.</title>
        <authorList>
            <person name="Nair G."/>
            <person name="Kaur G."/>
            <person name="Khatri I."/>
            <person name="Singh N.K."/>
            <person name="Sathyabama S."/>
            <person name="Maurya S.K."/>
            <person name="Subramanian S."/>
            <person name="Agrewala J.N."/>
            <person name="Mayilraj S."/>
        </authorList>
    </citation>
    <scope>NUCLEOTIDE SEQUENCE [LARGE SCALE GENOMIC DNA]</scope>
    <source>
        <strain evidence="2 3">G22B2</strain>
    </source>
</reference>
<gene>
    <name evidence="2" type="ORF">UF66_1932</name>
</gene>
<evidence type="ECO:0000313" key="3">
    <source>
        <dbReference type="Proteomes" id="UP000034455"/>
    </source>
</evidence>
<feature type="transmembrane region" description="Helical" evidence="1">
    <location>
        <begin position="233"/>
        <end position="252"/>
    </location>
</feature>
<feature type="transmembrane region" description="Helical" evidence="1">
    <location>
        <begin position="56"/>
        <end position="77"/>
    </location>
</feature>
<feature type="transmembrane region" description="Helical" evidence="1">
    <location>
        <begin position="98"/>
        <end position="124"/>
    </location>
</feature>
<feature type="transmembrane region" description="Helical" evidence="1">
    <location>
        <begin position="175"/>
        <end position="199"/>
    </location>
</feature>
<dbReference type="PANTHER" id="PTHR37305">
    <property type="entry name" value="INTEGRAL MEMBRANE PROTEIN-RELATED"/>
    <property type="match status" value="1"/>
</dbReference>
<feature type="transmembrane region" description="Helical" evidence="1">
    <location>
        <begin position="144"/>
        <end position="168"/>
    </location>
</feature>
<comment type="caution">
    <text evidence="2">The sequence shown here is derived from an EMBL/GenBank/DDBJ whole genome shotgun (WGS) entry which is preliminary data.</text>
</comment>
<evidence type="ECO:0000313" key="2">
    <source>
        <dbReference type="EMBL" id="KKI62766.1"/>
    </source>
</evidence>
<evidence type="ECO:0000256" key="1">
    <source>
        <dbReference type="SAM" id="Phobius"/>
    </source>
</evidence>
<dbReference type="Pfam" id="PF12730">
    <property type="entry name" value="ABC2_membrane_4"/>
    <property type="match status" value="1"/>
</dbReference>
<accession>A0A0M2NSR8</accession>
<name>A0A0M2NSR8_STACC</name>
<keyword evidence="1" id="KW-1133">Transmembrane helix</keyword>
<dbReference type="Proteomes" id="UP000034455">
    <property type="component" value="Unassembled WGS sequence"/>
</dbReference>
<dbReference type="PANTHER" id="PTHR37305:SF1">
    <property type="entry name" value="MEMBRANE PROTEIN"/>
    <property type="match status" value="1"/>
</dbReference>
<keyword evidence="1" id="KW-0812">Transmembrane</keyword>
<feature type="transmembrane region" description="Helical" evidence="1">
    <location>
        <begin position="19"/>
        <end position="36"/>
    </location>
</feature>
<protein>
    <submittedName>
        <fullName evidence="2">Membrane spanning protein</fullName>
    </submittedName>
</protein>
<organism evidence="2 3">
    <name type="scientific">Staphylococcus cohnii subsp. cohnii</name>
    <dbReference type="NCBI Taxonomy" id="74704"/>
    <lineage>
        <taxon>Bacteria</taxon>
        <taxon>Bacillati</taxon>
        <taxon>Bacillota</taxon>
        <taxon>Bacilli</taxon>
        <taxon>Bacillales</taxon>
        <taxon>Staphylococcaceae</taxon>
        <taxon>Staphylococcus</taxon>
        <taxon>Staphylococcus cohnii species complex</taxon>
    </lineage>
</organism>
<dbReference type="RefSeq" id="WP_046467864.1">
    <property type="nucleotide sequence ID" value="NZ_LAKJ01000033.1"/>
</dbReference>
<dbReference type="AlphaFoldDB" id="A0A0M2NSR8"/>
<sequence length="257" mass="29353">MGTLINQELYKIFKKKSSIIIPIIIFILMIAMAVLSNNYEDILKPESQFKQGYTGFSWIFFLMIIQAATIITMEFHYGTIKNLLYRNYSRMSIILSKFSALFIYSLVLFIVTTLISLGLKLVLFSDMDILKQSGDNLSLLQEHLLTALATYIGMWLILSLTLLISCLLKSPGVSIAVGIVFYFASSVISGILFAAIAQWEWLKWNPINMLNLSTQVLDNELFKKMTKLELHELYIGNIVYIIIFLALVIFAFKKKNV</sequence>
<dbReference type="EMBL" id="LAKJ01000033">
    <property type="protein sequence ID" value="KKI62766.1"/>
    <property type="molecule type" value="Genomic_DNA"/>
</dbReference>
<keyword evidence="1" id="KW-0472">Membrane</keyword>
<proteinExistence type="predicted"/>